<evidence type="ECO:0000256" key="1">
    <source>
        <dbReference type="ARBA" id="ARBA00022729"/>
    </source>
</evidence>
<gene>
    <name evidence="4" type="ORF">IRI77_18670</name>
</gene>
<feature type="chain" id="PRO_5032843826" evidence="2">
    <location>
        <begin position="23"/>
        <end position="684"/>
    </location>
</feature>
<name>A0A7S7NJQ0_PALFE</name>
<dbReference type="Gene3D" id="2.60.40.1220">
    <property type="match status" value="1"/>
</dbReference>
<evidence type="ECO:0000313" key="5">
    <source>
        <dbReference type="Proteomes" id="UP000593892"/>
    </source>
</evidence>
<sequence>MRTLVLILLGSTCLFGGSVTVAFNPTDPAIGPFPSDFMTTPDDTQKTGRRVNLPLPDCDQRAGDCQELTLINQLDGFNVQARLTVRFNGAIDPATLRGGVVLVWLDGSNRVTQVNRVSWDPATNTMLAKPDQPLRQGLRYALLVTDAVKDPAGSAVSRDDGFQACVDQLIGGVYCTDISAAVTLAGQALPGAVVTGGSVFTTMTGTTLLEAARQMIDLSAPAFEPVATVPVRDIRTLTVHAQVRTDGDKFEEVPFPAPPAILAVLGIDRIAFGTLQSPQLLNAQQVIPNTPTLDPLPKEISMGRVAFHVLLPNTPMPPGGYPVLLAAHGLGDNRLAGPSVMAQSFMPRGYAIVALNAVGHGYGPESTIRIGKDAGTQEIAAAGRGVDLDGDGVIGATEGCIVLVPGAPVSIRDCLRQTAIDWLAMARAIKLGLDVDGDGRPDLDGSQMAFWGQSLGAFVGTLVTATSPDIPAAVLNVGGASGVETARVSQSLRPLVQGYLGLRVPARLNAFPDFDEQYVGRDEPVKILSVPGAADIKDVFERLEWIEAAGAPSTYAPHLTTAPLDGVPAKRVLFQFAIGDQTVPNPSNSLLVRCADGQAMTSIYRHDLARALRPELPANPHTYFAFLLDANGAPISLAVLAQAATFVQSGESVVPDVNNLVKPFFGINLFETPDVLPETTGFLQ</sequence>
<accession>A0A7S7NJQ0</accession>
<dbReference type="AlphaFoldDB" id="A0A7S7NJQ0"/>
<protein>
    <submittedName>
        <fullName evidence="4">Ig-like domain-containing protein</fullName>
    </submittedName>
</protein>
<dbReference type="RefSeq" id="WP_194446558.1">
    <property type="nucleotide sequence ID" value="NZ_CP063849.1"/>
</dbReference>
<evidence type="ECO:0000256" key="2">
    <source>
        <dbReference type="SAM" id="SignalP"/>
    </source>
</evidence>
<dbReference type="EMBL" id="CP063849">
    <property type="protein sequence ID" value="QOY84888.1"/>
    <property type="molecule type" value="Genomic_DNA"/>
</dbReference>
<dbReference type="Pfam" id="PF13205">
    <property type="entry name" value="Big_5"/>
    <property type="match status" value="1"/>
</dbReference>
<keyword evidence="1 2" id="KW-0732">Signal</keyword>
<feature type="domain" description="SbsA Ig-like" evidence="3">
    <location>
        <begin position="74"/>
        <end position="156"/>
    </location>
</feature>
<proteinExistence type="predicted"/>
<evidence type="ECO:0000259" key="3">
    <source>
        <dbReference type="Pfam" id="PF13205"/>
    </source>
</evidence>
<organism evidence="4 5">
    <name type="scientific">Paludibaculum fermentans</name>
    <dbReference type="NCBI Taxonomy" id="1473598"/>
    <lineage>
        <taxon>Bacteria</taxon>
        <taxon>Pseudomonadati</taxon>
        <taxon>Acidobacteriota</taxon>
        <taxon>Terriglobia</taxon>
        <taxon>Bryobacterales</taxon>
        <taxon>Bryobacteraceae</taxon>
        <taxon>Paludibaculum</taxon>
    </lineage>
</organism>
<evidence type="ECO:0000313" key="4">
    <source>
        <dbReference type="EMBL" id="QOY84888.1"/>
    </source>
</evidence>
<reference evidence="4 5" key="1">
    <citation type="submission" date="2020-10" db="EMBL/GenBank/DDBJ databases">
        <title>Complete genome sequence of Paludibaculum fermentans P105T, a facultatively anaerobic acidobacterium capable of dissimilatory Fe(III) reduction.</title>
        <authorList>
            <person name="Dedysh S.N."/>
            <person name="Beletsky A.V."/>
            <person name="Kulichevskaya I.S."/>
            <person name="Mardanov A.V."/>
            <person name="Ravin N.V."/>
        </authorList>
    </citation>
    <scope>NUCLEOTIDE SEQUENCE [LARGE SCALE GENOMIC DNA]</scope>
    <source>
        <strain evidence="4 5">P105</strain>
    </source>
</reference>
<dbReference type="InterPro" id="IPR014755">
    <property type="entry name" value="Cu-Rt/internalin_Ig-like"/>
</dbReference>
<feature type="signal peptide" evidence="2">
    <location>
        <begin position="1"/>
        <end position="22"/>
    </location>
</feature>
<dbReference type="Gene3D" id="3.40.50.1820">
    <property type="entry name" value="alpha/beta hydrolase"/>
    <property type="match status" value="1"/>
</dbReference>
<dbReference type="Proteomes" id="UP000593892">
    <property type="component" value="Chromosome"/>
</dbReference>
<dbReference type="KEGG" id="pfer:IRI77_18670"/>
<dbReference type="InterPro" id="IPR029058">
    <property type="entry name" value="AB_hydrolase_fold"/>
</dbReference>
<dbReference type="InterPro" id="IPR032812">
    <property type="entry name" value="SbsA_Ig"/>
</dbReference>
<dbReference type="SUPFAM" id="SSF53474">
    <property type="entry name" value="alpha/beta-Hydrolases"/>
    <property type="match status" value="1"/>
</dbReference>
<keyword evidence="5" id="KW-1185">Reference proteome</keyword>